<gene>
    <name evidence="3" type="ORF">QBC34DRAFT_132088</name>
</gene>
<dbReference type="InterPro" id="IPR056599">
    <property type="entry name" value="AAA_lid_fung"/>
</dbReference>
<dbReference type="GO" id="GO:0005524">
    <property type="term" value="F:ATP binding"/>
    <property type="evidence" value="ECO:0007669"/>
    <property type="project" value="InterPro"/>
</dbReference>
<sequence length="786" mass="89503">MDALAAAQIRTLEQKYTRLLETRVAELESRLSGVTLKDGTVTASTGSSAAPTPSPSDSGSDKDTKTDAKPSTKKTSSESSKGSEKEKTTDTEETSRYRVVINRLDSDSGEYKDKLSLKKTDDPTKSQAFTFRKRLRMKRGRDGEQFLKATGSEVEVHFPALQVLLERVLRKYSQTGPTKSLQSPFEGLIFSWDKAMEEVNRTDFDKGDDEEDIKLARADLGELMKMVSTSSGDEALDRYFKTKDALTETKTITFESLWTLFPPGSLVVSSPFLNTPQVFFVQQFRTEAHYSYYTETQETNFHLIAYSFDWDGSHFNRVAYEFKIPEFQDKKSVFELPIYPINMHQAGDETAQDDDKVEKLKASLVARGKAFRKYCIAQRGKQTFRYEGVACYKAGTDLFGNDEDSDSYYRWRHKKQQIVKTNVSGVAVVDFKSFLEYQPPNAPILGEQQRYDKGAECSCDDCKNRREDVYHFSWDKLLPTEEMTDEQYLLCPPRVLGYSLKDKKWMQFAVESLKKPREADSTNFKTKLQLHPDHKELIWKSVQSHKKKNILDYTPGKGNGLVILLWGIPGVGKTLTAESVASLVGKPLFSVGVSDIGLEGSKVESNLQKVFDLAGIWEAVLLFDEADVFLEARDTTKSDIHRNTIVSVLLRVLEYYNGILFLTTNRLMSFDIAVQSRIHIAIEYGDLSMEQRENIFTEFLLQLKAEKLVDEWGPVTRWVSEDGKRFTFNGRQIRNIVSTAMALAHAGNRGLLRKDLVAVATNTKEFKNALQERETLYRNHQVRPFY</sequence>
<dbReference type="InterPro" id="IPR027417">
    <property type="entry name" value="P-loop_NTPase"/>
</dbReference>
<dbReference type="Pfam" id="PF23232">
    <property type="entry name" value="AAA_lid_13"/>
    <property type="match status" value="1"/>
</dbReference>
<reference evidence="3" key="2">
    <citation type="submission" date="2023-05" db="EMBL/GenBank/DDBJ databases">
        <authorList>
            <consortium name="Lawrence Berkeley National Laboratory"/>
            <person name="Steindorff A."/>
            <person name="Hensen N."/>
            <person name="Bonometti L."/>
            <person name="Westerberg I."/>
            <person name="Brannstrom I.O."/>
            <person name="Guillou S."/>
            <person name="Cros-Aarteil S."/>
            <person name="Calhoun S."/>
            <person name="Haridas S."/>
            <person name="Kuo A."/>
            <person name="Mondo S."/>
            <person name="Pangilinan J."/>
            <person name="Riley R."/>
            <person name="Labutti K."/>
            <person name="Andreopoulos B."/>
            <person name="Lipzen A."/>
            <person name="Chen C."/>
            <person name="Yanf M."/>
            <person name="Daum C."/>
            <person name="Ng V."/>
            <person name="Clum A."/>
            <person name="Ohm R."/>
            <person name="Martin F."/>
            <person name="Silar P."/>
            <person name="Natvig D."/>
            <person name="Lalanne C."/>
            <person name="Gautier V."/>
            <person name="Ament-Velasquez S.L."/>
            <person name="Kruys A."/>
            <person name="Hutchinson M.I."/>
            <person name="Powell A.J."/>
            <person name="Barry K."/>
            <person name="Miller A.N."/>
            <person name="Grigoriev I.V."/>
            <person name="Debuchy R."/>
            <person name="Gladieux P."/>
            <person name="Thoren M.H."/>
            <person name="Johannesson H."/>
        </authorList>
    </citation>
    <scope>NUCLEOTIDE SEQUENCE</scope>
    <source>
        <strain evidence="3">PSN243</strain>
    </source>
</reference>
<dbReference type="Pfam" id="PF22942">
    <property type="entry name" value="DUF7025"/>
    <property type="match status" value="1"/>
</dbReference>
<dbReference type="Proteomes" id="UP001321760">
    <property type="component" value="Unassembled WGS sequence"/>
</dbReference>
<dbReference type="EMBL" id="MU865950">
    <property type="protein sequence ID" value="KAK4447331.1"/>
    <property type="molecule type" value="Genomic_DNA"/>
</dbReference>
<name>A0AAV9GHV9_9PEZI</name>
<feature type="compositionally biased region" description="Basic and acidic residues" evidence="1">
    <location>
        <begin position="59"/>
        <end position="70"/>
    </location>
</feature>
<dbReference type="InterPro" id="IPR003593">
    <property type="entry name" value="AAA+_ATPase"/>
</dbReference>
<organism evidence="3 4">
    <name type="scientific">Podospora aff. communis PSN243</name>
    <dbReference type="NCBI Taxonomy" id="3040156"/>
    <lineage>
        <taxon>Eukaryota</taxon>
        <taxon>Fungi</taxon>
        <taxon>Dikarya</taxon>
        <taxon>Ascomycota</taxon>
        <taxon>Pezizomycotina</taxon>
        <taxon>Sordariomycetes</taxon>
        <taxon>Sordariomycetidae</taxon>
        <taxon>Sordariales</taxon>
        <taxon>Podosporaceae</taxon>
        <taxon>Podospora</taxon>
    </lineage>
</organism>
<keyword evidence="4" id="KW-1185">Reference proteome</keyword>
<dbReference type="PANTHER" id="PTHR46411">
    <property type="entry name" value="FAMILY ATPASE, PUTATIVE-RELATED"/>
    <property type="match status" value="1"/>
</dbReference>
<evidence type="ECO:0000256" key="1">
    <source>
        <dbReference type="SAM" id="MobiDB-lite"/>
    </source>
</evidence>
<protein>
    <recommendedName>
        <fullName evidence="2">AAA+ ATPase domain-containing protein</fullName>
    </recommendedName>
</protein>
<feature type="domain" description="AAA+ ATPase" evidence="2">
    <location>
        <begin position="559"/>
        <end position="686"/>
    </location>
</feature>
<comment type="caution">
    <text evidence="3">The sequence shown here is derived from an EMBL/GenBank/DDBJ whole genome shotgun (WGS) entry which is preliminary data.</text>
</comment>
<dbReference type="InterPro" id="IPR003959">
    <property type="entry name" value="ATPase_AAA_core"/>
</dbReference>
<feature type="region of interest" description="Disordered" evidence="1">
    <location>
        <begin position="30"/>
        <end position="101"/>
    </location>
</feature>
<dbReference type="GO" id="GO:0016887">
    <property type="term" value="F:ATP hydrolysis activity"/>
    <property type="evidence" value="ECO:0007669"/>
    <property type="project" value="InterPro"/>
</dbReference>
<evidence type="ECO:0000259" key="2">
    <source>
        <dbReference type="SMART" id="SM00382"/>
    </source>
</evidence>
<dbReference type="Pfam" id="PF00004">
    <property type="entry name" value="AAA"/>
    <property type="match status" value="1"/>
</dbReference>
<proteinExistence type="predicted"/>
<dbReference type="SMART" id="SM00382">
    <property type="entry name" value="AAA"/>
    <property type="match status" value="1"/>
</dbReference>
<dbReference type="InterPro" id="IPR054289">
    <property type="entry name" value="DUF7025"/>
</dbReference>
<dbReference type="SUPFAM" id="SSF52540">
    <property type="entry name" value="P-loop containing nucleoside triphosphate hydrolases"/>
    <property type="match status" value="1"/>
</dbReference>
<evidence type="ECO:0000313" key="4">
    <source>
        <dbReference type="Proteomes" id="UP001321760"/>
    </source>
</evidence>
<dbReference type="PANTHER" id="PTHR46411:SF3">
    <property type="entry name" value="AAA+ ATPASE DOMAIN-CONTAINING PROTEIN"/>
    <property type="match status" value="1"/>
</dbReference>
<feature type="compositionally biased region" description="Basic and acidic residues" evidence="1">
    <location>
        <begin position="81"/>
        <end position="96"/>
    </location>
</feature>
<dbReference type="Gene3D" id="3.40.50.300">
    <property type="entry name" value="P-loop containing nucleotide triphosphate hydrolases"/>
    <property type="match status" value="1"/>
</dbReference>
<dbReference type="CDD" id="cd19481">
    <property type="entry name" value="RecA-like_protease"/>
    <property type="match status" value="1"/>
</dbReference>
<dbReference type="AlphaFoldDB" id="A0AAV9GHV9"/>
<feature type="compositionally biased region" description="Low complexity" evidence="1">
    <location>
        <begin position="38"/>
        <end position="58"/>
    </location>
</feature>
<reference evidence="3" key="1">
    <citation type="journal article" date="2023" name="Mol. Phylogenet. Evol.">
        <title>Genome-scale phylogeny and comparative genomics of the fungal order Sordariales.</title>
        <authorList>
            <person name="Hensen N."/>
            <person name="Bonometti L."/>
            <person name="Westerberg I."/>
            <person name="Brannstrom I.O."/>
            <person name="Guillou S."/>
            <person name="Cros-Aarteil S."/>
            <person name="Calhoun S."/>
            <person name="Haridas S."/>
            <person name="Kuo A."/>
            <person name="Mondo S."/>
            <person name="Pangilinan J."/>
            <person name="Riley R."/>
            <person name="LaButti K."/>
            <person name="Andreopoulos B."/>
            <person name="Lipzen A."/>
            <person name="Chen C."/>
            <person name="Yan M."/>
            <person name="Daum C."/>
            <person name="Ng V."/>
            <person name="Clum A."/>
            <person name="Steindorff A."/>
            <person name="Ohm R.A."/>
            <person name="Martin F."/>
            <person name="Silar P."/>
            <person name="Natvig D.O."/>
            <person name="Lalanne C."/>
            <person name="Gautier V."/>
            <person name="Ament-Velasquez S.L."/>
            <person name="Kruys A."/>
            <person name="Hutchinson M.I."/>
            <person name="Powell A.J."/>
            <person name="Barry K."/>
            <person name="Miller A.N."/>
            <person name="Grigoriev I.V."/>
            <person name="Debuchy R."/>
            <person name="Gladieux P."/>
            <person name="Hiltunen Thoren M."/>
            <person name="Johannesson H."/>
        </authorList>
    </citation>
    <scope>NUCLEOTIDE SEQUENCE</scope>
    <source>
        <strain evidence="3">PSN243</strain>
    </source>
</reference>
<evidence type="ECO:0000313" key="3">
    <source>
        <dbReference type="EMBL" id="KAK4447331.1"/>
    </source>
</evidence>
<accession>A0AAV9GHV9</accession>